<dbReference type="Proteomes" id="UP000816034">
    <property type="component" value="Unassembled WGS sequence"/>
</dbReference>
<evidence type="ECO:0000313" key="3">
    <source>
        <dbReference type="EMBL" id="KAG2373509.1"/>
    </source>
</evidence>
<accession>A0AA88GDG7</accession>
<proteinExistence type="predicted"/>
<keyword evidence="4" id="KW-1185">Reference proteome</keyword>
<organism evidence="3 4">
    <name type="scientific">Naegleria lovaniensis</name>
    <name type="common">Amoeba</name>
    <dbReference type="NCBI Taxonomy" id="51637"/>
    <lineage>
        <taxon>Eukaryota</taxon>
        <taxon>Discoba</taxon>
        <taxon>Heterolobosea</taxon>
        <taxon>Tetramitia</taxon>
        <taxon>Eutetramitia</taxon>
        <taxon>Vahlkampfiidae</taxon>
        <taxon>Naegleria</taxon>
    </lineage>
</organism>
<reference evidence="3 4" key="1">
    <citation type="journal article" date="2018" name="BMC Genomics">
        <title>The genome of Naegleria lovaniensis, the basis for a comparative approach to unravel pathogenicity factors of the human pathogenic amoeba N. fowleri.</title>
        <authorList>
            <person name="Liechti N."/>
            <person name="Schurch N."/>
            <person name="Bruggmann R."/>
            <person name="Wittwer M."/>
        </authorList>
    </citation>
    <scope>NUCLEOTIDE SEQUENCE [LARGE SCALE GENOMIC DNA]</scope>
    <source>
        <strain evidence="3 4">ATCC 30569</strain>
    </source>
</reference>
<dbReference type="AlphaFoldDB" id="A0AA88GDG7"/>
<evidence type="ECO:0000313" key="4">
    <source>
        <dbReference type="Proteomes" id="UP000816034"/>
    </source>
</evidence>
<feature type="coiled-coil region" evidence="1">
    <location>
        <begin position="129"/>
        <end position="164"/>
    </location>
</feature>
<comment type="caution">
    <text evidence="3">The sequence shown here is derived from an EMBL/GenBank/DDBJ whole genome shotgun (WGS) entry which is preliminary data.</text>
</comment>
<dbReference type="EMBL" id="PYSW02000054">
    <property type="protein sequence ID" value="KAG2373509.1"/>
    <property type="molecule type" value="Genomic_DNA"/>
</dbReference>
<name>A0AA88GDG7_NAELO</name>
<feature type="chain" id="PRO_5041657061" evidence="2">
    <location>
        <begin position="26"/>
        <end position="191"/>
    </location>
</feature>
<protein>
    <submittedName>
        <fullName evidence="3">Uncharacterized protein</fullName>
    </submittedName>
</protein>
<keyword evidence="2" id="KW-0732">Signal</keyword>
<gene>
    <name evidence="3" type="ORF">C9374_012116</name>
</gene>
<dbReference type="GeneID" id="68104570"/>
<dbReference type="RefSeq" id="XP_044542683.1">
    <property type="nucleotide sequence ID" value="XM_044687847.1"/>
</dbReference>
<evidence type="ECO:0000256" key="2">
    <source>
        <dbReference type="SAM" id="SignalP"/>
    </source>
</evidence>
<sequence>MKSIVVCSVLALVIIALLSLNVSHAQQQNDILPAVHPQNNLASELRHLLSQLRRSSPQADLLPTDASLETIRQNLEQEQRQNKRWLIQPARKSAEKSVVEMADLRIVEQLERMKKNMETRHKQDSVLLKQKLKEELQVLRAAWKELLEEDAFEEEEQEEDAEEMADSEWGPRCIPTGAFSWARLFGQKCVY</sequence>
<feature type="signal peptide" evidence="2">
    <location>
        <begin position="1"/>
        <end position="25"/>
    </location>
</feature>
<evidence type="ECO:0000256" key="1">
    <source>
        <dbReference type="SAM" id="Coils"/>
    </source>
</evidence>
<keyword evidence="1" id="KW-0175">Coiled coil</keyword>